<dbReference type="Gene3D" id="3.40.605.10">
    <property type="entry name" value="Aldehyde Dehydrogenase, Chain A, domain 1"/>
    <property type="match status" value="1"/>
</dbReference>
<dbReference type="Gene3D" id="3.40.309.10">
    <property type="entry name" value="Aldehyde Dehydrogenase, Chain A, domain 2"/>
    <property type="match status" value="1"/>
</dbReference>
<dbReference type="SUPFAM" id="SSF53720">
    <property type="entry name" value="ALDH-like"/>
    <property type="match status" value="1"/>
</dbReference>
<evidence type="ECO:0000259" key="3">
    <source>
        <dbReference type="Pfam" id="PF00171"/>
    </source>
</evidence>
<evidence type="ECO:0000256" key="1">
    <source>
        <dbReference type="ARBA" id="ARBA00009986"/>
    </source>
</evidence>
<evidence type="ECO:0000256" key="2">
    <source>
        <dbReference type="ARBA" id="ARBA00023002"/>
    </source>
</evidence>
<comment type="similarity">
    <text evidence="1">Belongs to the aldehyde dehydrogenase family.</text>
</comment>
<keyword evidence="2" id="KW-0560">Oxidoreductase</keyword>
<evidence type="ECO:0000313" key="5">
    <source>
        <dbReference type="Proteomes" id="UP000295493"/>
    </source>
</evidence>
<name>A0A4R6G0I0_9SPHN</name>
<dbReference type="PANTHER" id="PTHR43353">
    <property type="entry name" value="SUCCINATE-SEMIALDEHYDE DEHYDROGENASE, MITOCHONDRIAL"/>
    <property type="match status" value="1"/>
</dbReference>
<dbReference type="PANTHER" id="PTHR43353:SF5">
    <property type="entry name" value="SUCCINATE-SEMIALDEHYDE DEHYDROGENASE, MITOCHONDRIAL"/>
    <property type="match status" value="1"/>
</dbReference>
<dbReference type="InterPro" id="IPR016162">
    <property type="entry name" value="Ald_DH_N"/>
</dbReference>
<sequence>METTYPDTQLLIDGRWRDGALGRRTAVYDPATAEVIGHYAMAEPADLEEAVQAAGSAFAAWRDAGAYARGSILRQAAVLLRERADTLAPCMTMEMGKPLAEARAEVMSSADLLDWFAGEGQRAYGQVIPARSPNVTQMVLKQPVGPVVAFTPWNFPMSQLVRKLGPALSVGCTVVAKPPEDTPASPAALAQALLDAGLPPGVLNIVYGEPADIANYLIPHPVIRKVSFTGSVPVGKQLAALAGKHMKRITMELGGHNPVIVCEDANVEAAVAAIAGFKVRNAGQVCISPTRVLVQRGIYDRFAAALAEHVKKVRTGSGLEPATAMGPLVSERRVKAVAGLIQEAVSEGAQVLVEGDAAPRAGFFQAPTVLTDVSLSSRIQNEEPFGPVATLSPFDTIDEAIAEANRLPYGLAAYAFTSSIRNSQRFQTELEVGMLAINHTLLGLPELPLGGVKDSGYGSEGGSEAINSYLISKLVTQAAVIGI</sequence>
<evidence type="ECO:0000313" key="4">
    <source>
        <dbReference type="EMBL" id="TDN86974.1"/>
    </source>
</evidence>
<dbReference type="InterPro" id="IPR050740">
    <property type="entry name" value="Aldehyde_DH_Superfamily"/>
</dbReference>
<dbReference type="AlphaFoldDB" id="A0A4R6G0I0"/>
<dbReference type="FunFam" id="3.40.309.10:FF:000009">
    <property type="entry name" value="Aldehyde dehydrogenase A"/>
    <property type="match status" value="1"/>
</dbReference>
<accession>A0A4R6G0I0</accession>
<dbReference type="GO" id="GO:0004777">
    <property type="term" value="F:succinate-semialdehyde dehydrogenase (NAD+) activity"/>
    <property type="evidence" value="ECO:0007669"/>
    <property type="project" value="TreeGrafter"/>
</dbReference>
<dbReference type="InterPro" id="IPR016161">
    <property type="entry name" value="Ald_DH/histidinol_DH"/>
</dbReference>
<dbReference type="Pfam" id="PF00171">
    <property type="entry name" value="Aldedh"/>
    <property type="match status" value="1"/>
</dbReference>
<dbReference type="OrthoDB" id="9802947at2"/>
<dbReference type="InterPro" id="IPR016163">
    <property type="entry name" value="Ald_DH_C"/>
</dbReference>
<dbReference type="CDD" id="cd07103">
    <property type="entry name" value="ALDH_F5_SSADH_GabD"/>
    <property type="match status" value="1"/>
</dbReference>
<keyword evidence="5" id="KW-1185">Reference proteome</keyword>
<dbReference type="GO" id="GO:0009450">
    <property type="term" value="P:gamma-aminobutyric acid catabolic process"/>
    <property type="evidence" value="ECO:0007669"/>
    <property type="project" value="TreeGrafter"/>
</dbReference>
<protein>
    <submittedName>
        <fullName evidence="4">Succinate semialdehyde dehydrogenase</fullName>
    </submittedName>
</protein>
<dbReference type="InterPro" id="IPR015590">
    <property type="entry name" value="Aldehyde_DH_dom"/>
</dbReference>
<proteinExistence type="inferred from homology"/>
<feature type="domain" description="Aldehyde dehydrogenase" evidence="3">
    <location>
        <begin position="16"/>
        <end position="474"/>
    </location>
</feature>
<organism evidence="4 5">
    <name type="scientific">Stakelama pacifica</name>
    <dbReference type="NCBI Taxonomy" id="517720"/>
    <lineage>
        <taxon>Bacteria</taxon>
        <taxon>Pseudomonadati</taxon>
        <taxon>Pseudomonadota</taxon>
        <taxon>Alphaproteobacteria</taxon>
        <taxon>Sphingomonadales</taxon>
        <taxon>Sphingomonadaceae</taxon>
        <taxon>Stakelama</taxon>
    </lineage>
</organism>
<dbReference type="EMBL" id="SNWD01000001">
    <property type="protein sequence ID" value="TDN86974.1"/>
    <property type="molecule type" value="Genomic_DNA"/>
</dbReference>
<dbReference type="Proteomes" id="UP000295493">
    <property type="component" value="Unassembled WGS sequence"/>
</dbReference>
<reference evidence="4 5" key="1">
    <citation type="submission" date="2019-03" db="EMBL/GenBank/DDBJ databases">
        <title>Genomic Encyclopedia of Type Strains, Phase IV (KMG-IV): sequencing the most valuable type-strain genomes for metagenomic binning, comparative biology and taxonomic classification.</title>
        <authorList>
            <person name="Goeker M."/>
        </authorList>
    </citation>
    <scope>NUCLEOTIDE SEQUENCE [LARGE SCALE GENOMIC DNA]</scope>
    <source>
        <strain evidence="4 5">DSM 25059</strain>
    </source>
</reference>
<gene>
    <name evidence="4" type="ORF">EV664_101553</name>
</gene>
<comment type="caution">
    <text evidence="4">The sequence shown here is derived from an EMBL/GenBank/DDBJ whole genome shotgun (WGS) entry which is preliminary data.</text>
</comment>
<dbReference type="FunFam" id="3.40.605.10:FF:000033">
    <property type="entry name" value="NAD-dependent succinate-semialdehyde dehydrogenase"/>
    <property type="match status" value="1"/>
</dbReference>